<dbReference type="SUPFAM" id="SSF51735">
    <property type="entry name" value="NAD(P)-binding Rossmann-fold domains"/>
    <property type="match status" value="1"/>
</dbReference>
<dbReference type="GO" id="GO:0016491">
    <property type="term" value="F:oxidoreductase activity"/>
    <property type="evidence" value="ECO:0007669"/>
    <property type="project" value="UniProtKB-KW"/>
</dbReference>
<dbReference type="Pfam" id="PF00106">
    <property type="entry name" value="adh_short"/>
    <property type="match status" value="1"/>
</dbReference>
<evidence type="ECO:0000256" key="1">
    <source>
        <dbReference type="ARBA" id="ARBA00006484"/>
    </source>
</evidence>
<name>A0A166ASV4_EXIGL</name>
<dbReference type="CDD" id="cd05233">
    <property type="entry name" value="SDR_c"/>
    <property type="match status" value="1"/>
</dbReference>
<dbReference type="PANTHER" id="PTHR43618">
    <property type="entry name" value="7-ALPHA-HYDROXYSTEROID DEHYDROGENASE"/>
    <property type="match status" value="1"/>
</dbReference>
<dbReference type="OrthoDB" id="3819888at2759"/>
<dbReference type="InterPro" id="IPR052178">
    <property type="entry name" value="Sec_Metab_Biosynth_SDR"/>
</dbReference>
<evidence type="ECO:0000313" key="6">
    <source>
        <dbReference type="Proteomes" id="UP000077266"/>
    </source>
</evidence>
<evidence type="ECO:0000313" key="5">
    <source>
        <dbReference type="EMBL" id="KZV94849.1"/>
    </source>
</evidence>
<gene>
    <name evidence="5" type="ORF">EXIGLDRAFT_748413</name>
</gene>
<dbReference type="InterPro" id="IPR036291">
    <property type="entry name" value="NAD(P)-bd_dom_sf"/>
</dbReference>
<evidence type="ECO:0000256" key="4">
    <source>
        <dbReference type="RuleBase" id="RU000363"/>
    </source>
</evidence>
<dbReference type="PRINTS" id="PR00081">
    <property type="entry name" value="GDHRDH"/>
</dbReference>
<dbReference type="InterPro" id="IPR002347">
    <property type="entry name" value="SDR_fam"/>
</dbReference>
<comment type="similarity">
    <text evidence="1 4">Belongs to the short-chain dehydrogenases/reductases (SDR) family.</text>
</comment>
<evidence type="ECO:0000256" key="2">
    <source>
        <dbReference type="ARBA" id="ARBA00022857"/>
    </source>
</evidence>
<reference evidence="5 6" key="1">
    <citation type="journal article" date="2016" name="Mol. Biol. Evol.">
        <title>Comparative Genomics of Early-Diverging Mushroom-Forming Fungi Provides Insights into the Origins of Lignocellulose Decay Capabilities.</title>
        <authorList>
            <person name="Nagy L.G."/>
            <person name="Riley R."/>
            <person name="Tritt A."/>
            <person name="Adam C."/>
            <person name="Daum C."/>
            <person name="Floudas D."/>
            <person name="Sun H."/>
            <person name="Yadav J.S."/>
            <person name="Pangilinan J."/>
            <person name="Larsson K.H."/>
            <person name="Matsuura K."/>
            <person name="Barry K."/>
            <person name="Labutti K."/>
            <person name="Kuo R."/>
            <person name="Ohm R.A."/>
            <person name="Bhattacharya S.S."/>
            <person name="Shirouzu T."/>
            <person name="Yoshinaga Y."/>
            <person name="Martin F.M."/>
            <person name="Grigoriev I.V."/>
            <person name="Hibbett D.S."/>
        </authorList>
    </citation>
    <scope>NUCLEOTIDE SEQUENCE [LARGE SCALE GENOMIC DNA]</scope>
    <source>
        <strain evidence="5 6">HHB12029</strain>
    </source>
</reference>
<keyword evidence="6" id="KW-1185">Reference proteome</keyword>
<organism evidence="5 6">
    <name type="scientific">Exidia glandulosa HHB12029</name>
    <dbReference type="NCBI Taxonomy" id="1314781"/>
    <lineage>
        <taxon>Eukaryota</taxon>
        <taxon>Fungi</taxon>
        <taxon>Dikarya</taxon>
        <taxon>Basidiomycota</taxon>
        <taxon>Agaricomycotina</taxon>
        <taxon>Agaricomycetes</taxon>
        <taxon>Auriculariales</taxon>
        <taxon>Exidiaceae</taxon>
        <taxon>Exidia</taxon>
    </lineage>
</organism>
<dbReference type="STRING" id="1314781.A0A166ASV4"/>
<keyword evidence="2" id="KW-0521">NADP</keyword>
<protein>
    <submittedName>
        <fullName evidence="5">NAD(P)-binding protein</fullName>
    </submittedName>
</protein>
<dbReference type="PRINTS" id="PR00080">
    <property type="entry name" value="SDRFAMILY"/>
</dbReference>
<dbReference type="EMBL" id="KV425966">
    <property type="protein sequence ID" value="KZV94849.1"/>
    <property type="molecule type" value="Genomic_DNA"/>
</dbReference>
<keyword evidence="3" id="KW-0560">Oxidoreductase</keyword>
<accession>A0A166ASV4</accession>
<dbReference type="Gene3D" id="3.40.50.720">
    <property type="entry name" value="NAD(P)-binding Rossmann-like Domain"/>
    <property type="match status" value="1"/>
</dbReference>
<dbReference type="InParanoid" id="A0A166ASV4"/>
<proteinExistence type="inferred from homology"/>
<dbReference type="Proteomes" id="UP000077266">
    <property type="component" value="Unassembled WGS sequence"/>
</dbReference>
<evidence type="ECO:0000256" key="3">
    <source>
        <dbReference type="ARBA" id="ARBA00023002"/>
    </source>
</evidence>
<dbReference type="PANTHER" id="PTHR43618:SF4">
    <property type="entry name" value="SHORT CHAIN DEHYDROGENASE_REDUCTASE FAMILY (AFU_ORTHOLOGUE AFUA_7G04540)"/>
    <property type="match status" value="1"/>
</dbReference>
<sequence length="322" mass="34071">MSASPFSPAYAAQTPDELFALLNAGPLFNLDGLVAVITGGASGIGLMIGTTLLANGAVVHVVDRSKDDLQNVQTIYSAKAAGRLLVHEADVSLKSEATRIAEVIAQSSPYVNVLFNNAGISGAGAPVPKDTTDPKAFVEAMNALDENAFNSVFAVNTFSAYFFAVAFLPLLCASAENPAGNRFPPQIINTCSLNAWSNDLATSWGKWPYQLSKGAIHHLTKLLAHELIPLKVRVNGFAPGLFATGMTRSLAARTPLGFTETTPAQFNGESVIGYGNDFKLPVKEGARFEDLSGLALMLVTNRFVNGEIVLIDGGSLLRHVAY</sequence>
<dbReference type="AlphaFoldDB" id="A0A166ASV4"/>